<dbReference type="PROSITE" id="PS50879">
    <property type="entry name" value="RNASE_H_1"/>
    <property type="match status" value="1"/>
</dbReference>
<dbReference type="Proteomes" id="UP001476798">
    <property type="component" value="Unassembled WGS sequence"/>
</dbReference>
<protein>
    <recommendedName>
        <fullName evidence="1">RNase H type-1 domain-containing protein</fullName>
    </recommendedName>
</protein>
<evidence type="ECO:0000313" key="2">
    <source>
        <dbReference type="EMBL" id="MEQ2179732.1"/>
    </source>
</evidence>
<name>A0ABV0P8F1_9TELE</name>
<keyword evidence="3" id="KW-1185">Reference proteome</keyword>
<evidence type="ECO:0000313" key="3">
    <source>
        <dbReference type="Proteomes" id="UP001476798"/>
    </source>
</evidence>
<comment type="caution">
    <text evidence="2">The sequence shown here is derived from an EMBL/GenBank/DDBJ whole genome shotgun (WGS) entry which is preliminary data.</text>
</comment>
<gene>
    <name evidence="2" type="ORF">GOODEAATRI_028191</name>
</gene>
<dbReference type="InterPro" id="IPR036397">
    <property type="entry name" value="RNaseH_sf"/>
</dbReference>
<proteinExistence type="predicted"/>
<evidence type="ECO:0000259" key="1">
    <source>
        <dbReference type="PROSITE" id="PS50879"/>
    </source>
</evidence>
<dbReference type="Pfam" id="PF00075">
    <property type="entry name" value="RNase_H"/>
    <property type="match status" value="1"/>
</dbReference>
<reference evidence="2 3" key="1">
    <citation type="submission" date="2021-06" db="EMBL/GenBank/DDBJ databases">
        <authorList>
            <person name="Palmer J.M."/>
        </authorList>
    </citation>
    <scope>NUCLEOTIDE SEQUENCE [LARGE SCALE GENOMIC DNA]</scope>
    <source>
        <strain evidence="2 3">GA_2019</strain>
        <tissue evidence="2">Muscle</tissue>
    </source>
</reference>
<sequence>MAYWGSILKQHGQERCRQKGKTPSSAQAGEVTAVLEGMLELMKRRIKRGKIITDSHYCAQALNEDLSIWEENGFKSAKGKLVAHHDLWKKITELRMNLELEVEHQKAHTREGADWRGNDEVNRNVQRRKVFFVGIEKWDR</sequence>
<organism evidence="2 3">
    <name type="scientific">Goodea atripinnis</name>
    <dbReference type="NCBI Taxonomy" id="208336"/>
    <lineage>
        <taxon>Eukaryota</taxon>
        <taxon>Metazoa</taxon>
        <taxon>Chordata</taxon>
        <taxon>Craniata</taxon>
        <taxon>Vertebrata</taxon>
        <taxon>Euteleostomi</taxon>
        <taxon>Actinopterygii</taxon>
        <taxon>Neopterygii</taxon>
        <taxon>Teleostei</taxon>
        <taxon>Neoteleostei</taxon>
        <taxon>Acanthomorphata</taxon>
        <taxon>Ovalentaria</taxon>
        <taxon>Atherinomorphae</taxon>
        <taxon>Cyprinodontiformes</taxon>
        <taxon>Goodeidae</taxon>
        <taxon>Goodea</taxon>
    </lineage>
</organism>
<accession>A0ABV0P8F1</accession>
<dbReference type="SUPFAM" id="SSF53098">
    <property type="entry name" value="Ribonuclease H-like"/>
    <property type="match status" value="1"/>
</dbReference>
<dbReference type="EMBL" id="JAHRIO010063823">
    <property type="protein sequence ID" value="MEQ2179732.1"/>
    <property type="molecule type" value="Genomic_DNA"/>
</dbReference>
<dbReference type="Gene3D" id="3.30.420.10">
    <property type="entry name" value="Ribonuclease H-like superfamily/Ribonuclease H"/>
    <property type="match status" value="1"/>
</dbReference>
<dbReference type="InterPro" id="IPR002156">
    <property type="entry name" value="RNaseH_domain"/>
</dbReference>
<dbReference type="InterPro" id="IPR012337">
    <property type="entry name" value="RNaseH-like_sf"/>
</dbReference>
<feature type="domain" description="RNase H type-1" evidence="1">
    <location>
        <begin position="1"/>
        <end position="130"/>
    </location>
</feature>